<evidence type="ECO:0000256" key="2">
    <source>
        <dbReference type="RuleBase" id="RU362080"/>
    </source>
</evidence>
<accession>A0ABQ1RPV9</accession>
<feature type="compositionally biased region" description="Basic and acidic residues" evidence="3">
    <location>
        <begin position="85"/>
        <end position="95"/>
    </location>
</feature>
<dbReference type="InterPro" id="IPR036165">
    <property type="entry name" value="YefM-like_sf"/>
</dbReference>
<reference evidence="5" key="1">
    <citation type="journal article" date="2019" name="Int. J. Syst. Evol. Microbiol.">
        <title>The Global Catalogue of Microorganisms (GCM) 10K type strain sequencing project: providing services to taxonomists for standard genome sequencing and annotation.</title>
        <authorList>
            <consortium name="The Broad Institute Genomics Platform"/>
            <consortium name="The Broad Institute Genome Sequencing Center for Infectious Disease"/>
            <person name="Wu L."/>
            <person name="Ma J."/>
        </authorList>
    </citation>
    <scope>NUCLEOTIDE SEQUENCE [LARGE SCALE GENOMIC DNA]</scope>
    <source>
        <strain evidence="5">CGMCC 1.12923</strain>
    </source>
</reference>
<dbReference type="Proteomes" id="UP000614272">
    <property type="component" value="Unassembled WGS sequence"/>
</dbReference>
<comment type="function">
    <text evidence="2">Antitoxin component of a type II toxin-antitoxin (TA) system.</text>
</comment>
<comment type="similarity">
    <text evidence="1 2">Belongs to the phD/YefM antitoxin family.</text>
</comment>
<comment type="caution">
    <text evidence="4">The sequence shown here is derived from an EMBL/GenBank/DDBJ whole genome shotgun (WGS) entry which is preliminary data.</text>
</comment>
<proteinExistence type="inferred from homology"/>
<dbReference type="Gene3D" id="3.40.1620.10">
    <property type="entry name" value="YefM-like domain"/>
    <property type="match status" value="1"/>
</dbReference>
<organism evidence="4 5">
    <name type="scientific">Lacimicrobium alkaliphilum</name>
    <dbReference type="NCBI Taxonomy" id="1526571"/>
    <lineage>
        <taxon>Bacteria</taxon>
        <taxon>Pseudomonadati</taxon>
        <taxon>Pseudomonadota</taxon>
        <taxon>Gammaproteobacteria</taxon>
        <taxon>Alteromonadales</taxon>
        <taxon>Alteromonadaceae</taxon>
        <taxon>Lacimicrobium</taxon>
    </lineage>
</organism>
<sequence>MADLIRKGVAEFRRSLGTLLKGAGLEGERVVVTNHGKDIAALISIEELERFNQLETWFAQQEADGAPSPEGDDVGGDHNAMFAEEAPRDNTRGFDDLTTYDETAELQQVAWQIKQTRMQINEDITEMEAQLAAVIANKINTQEM</sequence>
<feature type="region of interest" description="Disordered" evidence="3">
    <location>
        <begin position="60"/>
        <end position="96"/>
    </location>
</feature>
<dbReference type="Pfam" id="PF02604">
    <property type="entry name" value="PhdYeFM_antitox"/>
    <property type="match status" value="1"/>
</dbReference>
<evidence type="ECO:0000313" key="5">
    <source>
        <dbReference type="Proteomes" id="UP000614272"/>
    </source>
</evidence>
<keyword evidence="5" id="KW-1185">Reference proteome</keyword>
<evidence type="ECO:0000256" key="1">
    <source>
        <dbReference type="ARBA" id="ARBA00009981"/>
    </source>
</evidence>
<dbReference type="RefSeq" id="WP_099035666.1">
    <property type="nucleotide sequence ID" value="NZ_BMGJ01000014.1"/>
</dbReference>
<name>A0ABQ1RPV9_9ALTE</name>
<dbReference type="EMBL" id="BMGJ01000014">
    <property type="protein sequence ID" value="GGD73903.1"/>
    <property type="molecule type" value="Genomic_DNA"/>
</dbReference>
<evidence type="ECO:0000313" key="4">
    <source>
        <dbReference type="EMBL" id="GGD73903.1"/>
    </source>
</evidence>
<protein>
    <recommendedName>
        <fullName evidence="2">Antitoxin</fullName>
    </recommendedName>
</protein>
<dbReference type="InterPro" id="IPR006442">
    <property type="entry name" value="Antitoxin_Phd/YefM"/>
</dbReference>
<dbReference type="SUPFAM" id="SSF143120">
    <property type="entry name" value="YefM-like"/>
    <property type="match status" value="1"/>
</dbReference>
<evidence type="ECO:0000256" key="3">
    <source>
        <dbReference type="SAM" id="MobiDB-lite"/>
    </source>
</evidence>
<dbReference type="NCBIfam" id="TIGR01552">
    <property type="entry name" value="phd_fam"/>
    <property type="match status" value="1"/>
</dbReference>
<gene>
    <name evidence="4" type="ORF">GCM10011357_31180</name>
</gene>